<comment type="similarity">
    <text evidence="2 9">Belongs to the membrane-bound acyltransferase family.</text>
</comment>
<dbReference type="Pfam" id="PF03062">
    <property type="entry name" value="MBOAT"/>
    <property type="match status" value="1"/>
</dbReference>
<name>A0ABT7PEY5_9BACT</name>
<evidence type="ECO:0000256" key="8">
    <source>
        <dbReference type="ARBA" id="ARBA00023315"/>
    </source>
</evidence>
<dbReference type="RefSeq" id="WP_289162615.1">
    <property type="nucleotide sequence ID" value="NZ_JASZZN010000004.1"/>
</dbReference>
<evidence type="ECO:0000256" key="6">
    <source>
        <dbReference type="ARBA" id="ARBA00022989"/>
    </source>
</evidence>
<accession>A0ABT7PEY5</accession>
<evidence type="ECO:0000256" key="10">
    <source>
        <dbReference type="SAM" id="Phobius"/>
    </source>
</evidence>
<reference evidence="11 12" key="1">
    <citation type="submission" date="2023-06" db="EMBL/GenBank/DDBJ databases">
        <title>Roseiconus lacunae JC819 isolated from Gulf of Mannar region, Tamil Nadu.</title>
        <authorList>
            <person name="Pk S."/>
            <person name="Ch S."/>
            <person name="Ch V.R."/>
        </authorList>
    </citation>
    <scope>NUCLEOTIDE SEQUENCE [LARGE SCALE GENOMIC DNA]</scope>
    <source>
        <strain evidence="11 12">JC819</strain>
    </source>
</reference>
<evidence type="ECO:0000256" key="9">
    <source>
        <dbReference type="PIRNR" id="PIRNR016636"/>
    </source>
</evidence>
<feature type="transmembrane region" description="Helical" evidence="10">
    <location>
        <begin position="355"/>
        <end position="372"/>
    </location>
</feature>
<dbReference type="PIRSF" id="PIRSF016636">
    <property type="entry name" value="AlgI_DltB"/>
    <property type="match status" value="1"/>
</dbReference>
<dbReference type="EMBL" id="JASZZN010000004">
    <property type="protein sequence ID" value="MDM4015052.1"/>
    <property type="molecule type" value="Genomic_DNA"/>
</dbReference>
<protein>
    <submittedName>
        <fullName evidence="11">MBOAT family O-acyltransferase</fullName>
        <ecNumber evidence="11">2.3.-.-</ecNumber>
    </submittedName>
</protein>
<dbReference type="InterPro" id="IPR051085">
    <property type="entry name" value="MB_O-acyltransferase"/>
</dbReference>
<evidence type="ECO:0000256" key="5">
    <source>
        <dbReference type="ARBA" id="ARBA00022692"/>
    </source>
</evidence>
<evidence type="ECO:0000256" key="1">
    <source>
        <dbReference type="ARBA" id="ARBA00004651"/>
    </source>
</evidence>
<keyword evidence="4 9" id="KW-0808">Transferase</keyword>
<feature type="transmembrane region" description="Helical" evidence="10">
    <location>
        <begin position="148"/>
        <end position="168"/>
    </location>
</feature>
<feature type="transmembrane region" description="Helical" evidence="10">
    <location>
        <begin position="311"/>
        <end position="334"/>
    </location>
</feature>
<keyword evidence="7 9" id="KW-0472">Membrane</keyword>
<feature type="transmembrane region" description="Helical" evidence="10">
    <location>
        <begin position="427"/>
        <end position="447"/>
    </location>
</feature>
<gene>
    <name evidence="11" type="ORF">QTN89_06395</name>
</gene>
<organism evidence="11 12">
    <name type="scientific">Roseiconus lacunae</name>
    <dbReference type="NCBI Taxonomy" id="2605694"/>
    <lineage>
        <taxon>Bacteria</taxon>
        <taxon>Pseudomonadati</taxon>
        <taxon>Planctomycetota</taxon>
        <taxon>Planctomycetia</taxon>
        <taxon>Pirellulales</taxon>
        <taxon>Pirellulaceae</taxon>
        <taxon>Roseiconus</taxon>
    </lineage>
</organism>
<feature type="transmembrane region" description="Helical" evidence="10">
    <location>
        <begin position="394"/>
        <end position="415"/>
    </location>
</feature>
<dbReference type="PIRSF" id="PIRSF500217">
    <property type="entry name" value="AlgI"/>
    <property type="match status" value="1"/>
</dbReference>
<evidence type="ECO:0000256" key="2">
    <source>
        <dbReference type="ARBA" id="ARBA00010323"/>
    </source>
</evidence>
<evidence type="ECO:0000256" key="7">
    <source>
        <dbReference type="ARBA" id="ARBA00023136"/>
    </source>
</evidence>
<keyword evidence="8 9" id="KW-0012">Acyltransferase</keyword>
<keyword evidence="12" id="KW-1185">Reference proteome</keyword>
<proteinExistence type="inferred from homology"/>
<dbReference type="InterPro" id="IPR028362">
    <property type="entry name" value="AlgI"/>
</dbReference>
<evidence type="ECO:0000313" key="11">
    <source>
        <dbReference type="EMBL" id="MDM4015052.1"/>
    </source>
</evidence>
<dbReference type="InterPro" id="IPR004299">
    <property type="entry name" value="MBOAT_fam"/>
</dbReference>
<sequence>MLFTIPEFFLFFLVVFALVWNASSVTLRNGILLVASYYFYAYWDIRFCSLLMLSTAIDFVVADRISKASTLVRRRLWLGISLCANLGSLAFFKYCNFFIDSFAVLLEPTGFHVQTLDIILPVGISFYTFQTLSYTIDVYRGRLDPCSSLLTFALYVSFFPQLVAGPIVRASELLPQLACTPKWSSRRCYHGFQTVLRGLVKKVLIADRLGEFVDVVFAGPDLYHGATVWLAVIAYAGQIYYDFSGYSDIAIGLAKMLGYRFPRNFRHPYLAVSVADFWHRWHMTLSRWLRDYVYITFGGNRRGGCRTFVNLMATMTLGGLWHGAAWTFVFWGIWHGAALCCQRAFRQTSLRVPKMFGWLLTTAVILFGWILFRCDSLAHVQVVLRQLAFKDDGIAWYPPLAVLAILCMVIDHAVWSSRLRLSMRLPASKFYSPVLTAIMIWCLVLYAPRGFTPFVYFQF</sequence>
<dbReference type="InterPro" id="IPR024194">
    <property type="entry name" value="Ac/AlaTfrase_AlgI/DltB"/>
</dbReference>
<dbReference type="PANTHER" id="PTHR13285">
    <property type="entry name" value="ACYLTRANSFERASE"/>
    <property type="match status" value="1"/>
</dbReference>
<dbReference type="EC" id="2.3.-.-" evidence="11"/>
<feature type="transmembrane region" description="Helical" evidence="10">
    <location>
        <begin position="82"/>
        <end position="106"/>
    </location>
</feature>
<comment type="subcellular location">
    <subcellularLocation>
        <location evidence="1">Cell membrane</location>
        <topology evidence="1">Multi-pass membrane protein</topology>
    </subcellularLocation>
</comment>
<keyword evidence="6 10" id="KW-1133">Transmembrane helix</keyword>
<evidence type="ECO:0000256" key="4">
    <source>
        <dbReference type="ARBA" id="ARBA00022679"/>
    </source>
</evidence>
<dbReference type="GO" id="GO:0016746">
    <property type="term" value="F:acyltransferase activity"/>
    <property type="evidence" value="ECO:0007669"/>
    <property type="project" value="UniProtKB-KW"/>
</dbReference>
<dbReference type="PANTHER" id="PTHR13285:SF23">
    <property type="entry name" value="TEICHOIC ACID D-ALANYLTRANSFERASE"/>
    <property type="match status" value="1"/>
</dbReference>
<keyword evidence="3 9" id="KW-1003">Cell membrane</keyword>
<comment type="caution">
    <text evidence="11">The sequence shown here is derived from an EMBL/GenBank/DDBJ whole genome shotgun (WGS) entry which is preliminary data.</text>
</comment>
<evidence type="ECO:0000313" key="12">
    <source>
        <dbReference type="Proteomes" id="UP001239462"/>
    </source>
</evidence>
<feature type="transmembrane region" description="Helical" evidence="10">
    <location>
        <begin position="118"/>
        <end position="136"/>
    </location>
</feature>
<dbReference type="Proteomes" id="UP001239462">
    <property type="component" value="Unassembled WGS sequence"/>
</dbReference>
<keyword evidence="5 10" id="KW-0812">Transmembrane</keyword>
<evidence type="ECO:0000256" key="3">
    <source>
        <dbReference type="ARBA" id="ARBA00022475"/>
    </source>
</evidence>